<dbReference type="EMBL" id="SLTR01000396">
    <property type="protein sequence ID" value="TDA86194.1"/>
    <property type="molecule type" value="Genomic_DNA"/>
</dbReference>
<dbReference type="InterPro" id="IPR036388">
    <property type="entry name" value="WH-like_DNA-bd_sf"/>
</dbReference>
<keyword evidence="3" id="KW-0804">Transcription</keyword>
<keyword evidence="6" id="KW-1185">Reference proteome</keyword>
<dbReference type="Gene3D" id="1.10.10.10">
    <property type="entry name" value="Winged helix-like DNA-binding domain superfamily/Winged helix DNA-binding domain"/>
    <property type="match status" value="1"/>
</dbReference>
<dbReference type="Proteomes" id="UP000294823">
    <property type="component" value="Unassembled WGS sequence"/>
</dbReference>
<dbReference type="PRINTS" id="PR00035">
    <property type="entry name" value="HTHGNTR"/>
</dbReference>
<dbReference type="InterPro" id="IPR000524">
    <property type="entry name" value="Tscrpt_reg_HTH_GntR"/>
</dbReference>
<sequence>MPVEREPEMNLAKPIARPSLHAELVDRVRELIIEGSLEPGTKIPEKELCQSFGVSRTPMREALKVLANEGLAVLEPNRGAWVSTVTMEELEET</sequence>
<comment type="caution">
    <text evidence="5">The sequence shown here is derived from an EMBL/GenBank/DDBJ whole genome shotgun (WGS) entry which is preliminary data.</text>
</comment>
<dbReference type="PANTHER" id="PTHR43537">
    <property type="entry name" value="TRANSCRIPTIONAL REGULATOR, GNTR FAMILY"/>
    <property type="match status" value="1"/>
</dbReference>
<evidence type="ECO:0000313" key="6">
    <source>
        <dbReference type="Proteomes" id="UP000294823"/>
    </source>
</evidence>
<evidence type="ECO:0000313" key="5">
    <source>
        <dbReference type="EMBL" id="TDA86194.1"/>
    </source>
</evidence>
<dbReference type="Pfam" id="PF00392">
    <property type="entry name" value="GntR"/>
    <property type="match status" value="1"/>
</dbReference>
<dbReference type="PANTHER" id="PTHR43537:SF50">
    <property type="entry name" value="TRANSCRIPTIONAL REGULATORY PROTEIN"/>
    <property type="match status" value="1"/>
</dbReference>
<evidence type="ECO:0000259" key="4">
    <source>
        <dbReference type="PROSITE" id="PS50949"/>
    </source>
</evidence>
<reference evidence="5 6" key="1">
    <citation type="submission" date="2019-03" db="EMBL/GenBank/DDBJ databases">
        <title>Halomonas marinisediminis sp. nov., a moderately halophilic bacterium isolated from the Bohai Gulf.</title>
        <authorList>
            <person name="Ji X."/>
        </authorList>
    </citation>
    <scope>NUCLEOTIDE SEQUENCE [LARGE SCALE GENOMIC DNA]</scope>
    <source>
        <strain evidence="5 6">204</strain>
    </source>
</reference>
<name>A0ABY2D285_9GAMM</name>
<feature type="non-terminal residue" evidence="5">
    <location>
        <position position="93"/>
    </location>
</feature>
<organism evidence="5 6">
    <name type="scientific">Halomonas marinisediminis</name>
    <dbReference type="NCBI Taxonomy" id="2546095"/>
    <lineage>
        <taxon>Bacteria</taxon>
        <taxon>Pseudomonadati</taxon>
        <taxon>Pseudomonadota</taxon>
        <taxon>Gammaproteobacteria</taxon>
        <taxon>Oceanospirillales</taxon>
        <taxon>Halomonadaceae</taxon>
        <taxon>Halomonas</taxon>
    </lineage>
</organism>
<dbReference type="CDD" id="cd07377">
    <property type="entry name" value="WHTH_GntR"/>
    <property type="match status" value="1"/>
</dbReference>
<evidence type="ECO:0000256" key="1">
    <source>
        <dbReference type="ARBA" id="ARBA00023015"/>
    </source>
</evidence>
<gene>
    <name evidence="5" type="ORF">E0702_17140</name>
</gene>
<proteinExistence type="predicted"/>
<dbReference type="SMART" id="SM00345">
    <property type="entry name" value="HTH_GNTR"/>
    <property type="match status" value="1"/>
</dbReference>
<protein>
    <submittedName>
        <fullName evidence="5">GntR family transcriptional regulator</fullName>
    </submittedName>
</protein>
<keyword evidence="2" id="KW-0238">DNA-binding</keyword>
<evidence type="ECO:0000256" key="2">
    <source>
        <dbReference type="ARBA" id="ARBA00023125"/>
    </source>
</evidence>
<dbReference type="SUPFAM" id="SSF46785">
    <property type="entry name" value="Winged helix' DNA-binding domain"/>
    <property type="match status" value="1"/>
</dbReference>
<evidence type="ECO:0000256" key="3">
    <source>
        <dbReference type="ARBA" id="ARBA00023163"/>
    </source>
</evidence>
<dbReference type="InterPro" id="IPR036390">
    <property type="entry name" value="WH_DNA-bd_sf"/>
</dbReference>
<accession>A0ABY2D285</accession>
<keyword evidence="1" id="KW-0805">Transcription regulation</keyword>
<dbReference type="PROSITE" id="PS50949">
    <property type="entry name" value="HTH_GNTR"/>
    <property type="match status" value="1"/>
</dbReference>
<feature type="domain" description="HTH gntR-type" evidence="4">
    <location>
        <begin position="18"/>
        <end position="85"/>
    </location>
</feature>